<feature type="region of interest" description="Disordered" evidence="1">
    <location>
        <begin position="340"/>
        <end position="377"/>
    </location>
</feature>
<feature type="compositionally biased region" description="Basic and acidic residues" evidence="1">
    <location>
        <begin position="349"/>
        <end position="358"/>
    </location>
</feature>
<dbReference type="Proteomes" id="UP001443914">
    <property type="component" value="Unassembled WGS sequence"/>
</dbReference>
<feature type="compositionally biased region" description="Basic and acidic residues" evidence="1">
    <location>
        <begin position="412"/>
        <end position="422"/>
    </location>
</feature>
<keyword evidence="3" id="KW-1185">Reference proteome</keyword>
<feature type="compositionally biased region" description="Low complexity" evidence="1">
    <location>
        <begin position="61"/>
        <end position="73"/>
    </location>
</feature>
<feature type="compositionally biased region" description="Pro residues" evidence="1">
    <location>
        <begin position="26"/>
        <end position="38"/>
    </location>
</feature>
<reference evidence="2 3" key="1">
    <citation type="submission" date="2024-03" db="EMBL/GenBank/DDBJ databases">
        <title>WGS assembly of Saponaria officinalis var. Norfolk2.</title>
        <authorList>
            <person name="Jenkins J."/>
            <person name="Shu S."/>
            <person name="Grimwood J."/>
            <person name="Barry K."/>
            <person name="Goodstein D."/>
            <person name="Schmutz J."/>
            <person name="Leebens-Mack J."/>
            <person name="Osbourn A."/>
        </authorList>
    </citation>
    <scope>NUCLEOTIDE SEQUENCE [LARGE SCALE GENOMIC DNA]</scope>
    <source>
        <strain evidence="3">cv. Norfolk2</strain>
        <strain evidence="2">JIC</strain>
        <tissue evidence="2">Leaf</tissue>
    </source>
</reference>
<feature type="region of interest" description="Disordered" evidence="1">
    <location>
        <begin position="403"/>
        <end position="422"/>
    </location>
</feature>
<feature type="compositionally biased region" description="Basic and acidic residues" evidence="1">
    <location>
        <begin position="303"/>
        <end position="314"/>
    </location>
</feature>
<evidence type="ECO:0000256" key="1">
    <source>
        <dbReference type="SAM" id="MobiDB-lite"/>
    </source>
</evidence>
<gene>
    <name evidence="2" type="ORF">RND81_06G038400</name>
</gene>
<feature type="region of interest" description="Disordered" evidence="1">
    <location>
        <begin position="239"/>
        <end position="314"/>
    </location>
</feature>
<feature type="compositionally biased region" description="Pro residues" evidence="1">
    <location>
        <begin position="74"/>
        <end position="98"/>
    </location>
</feature>
<comment type="caution">
    <text evidence="2">The sequence shown here is derived from an EMBL/GenBank/DDBJ whole genome shotgun (WGS) entry which is preliminary data.</text>
</comment>
<feature type="compositionally biased region" description="Polar residues" evidence="1">
    <location>
        <begin position="170"/>
        <end position="200"/>
    </location>
</feature>
<accession>A0AAW1K8M4</accession>
<sequence length="435" mass="46223">MANQSQQRPWFRLGSLARPVQRAAPAPAPVSAPRPQLQPPVGLLPRPTMVRPPFRPPVAPQPQAAQDAPATLPQSPPVTATPPPPPPAVVSPVSPPKLPSRIITSPISRKSPVASPVTKKSPLASPVTQESPPKTPVTQKSPPYASSVTQKSPLKSPVARKSPISPRASPVTTTIPSAFPLPTSSKPKTQSLPPSILSSTAIKQDVARSMLSPPIPVTPKPSNGLLSAVSIPPVVARISPPVLSPRSAKPLPETPPESPKIKSVLRSPPLFSLPPSQLKSDGEYERNIPAVAEQKTVRHMHDKAKPNEGEIKRVSNSEDIGMRVITISGENRGAVMELGHSHGSHHKLKTEATPKTRNSDNTSKAKPSKPMHAFTNSNVQGVNSSIVFNSTISHHDPGVHLSLARKSGKGGHSTEHENENELKIFQKDGGVAFRD</sequence>
<dbReference type="AlphaFoldDB" id="A0AAW1K8M4"/>
<proteinExistence type="predicted"/>
<evidence type="ECO:0000313" key="2">
    <source>
        <dbReference type="EMBL" id="KAK9713600.1"/>
    </source>
</evidence>
<feature type="compositionally biased region" description="Polar residues" evidence="1">
    <location>
        <begin position="126"/>
        <end position="153"/>
    </location>
</feature>
<protein>
    <submittedName>
        <fullName evidence="2">Uncharacterized protein</fullName>
    </submittedName>
</protein>
<feature type="region of interest" description="Disordered" evidence="1">
    <location>
        <begin position="1"/>
        <end position="200"/>
    </location>
</feature>
<dbReference type="PRINTS" id="PR01217">
    <property type="entry name" value="PRICHEXTENSN"/>
</dbReference>
<dbReference type="EMBL" id="JBDFQZ010000006">
    <property type="protein sequence ID" value="KAK9713599.1"/>
    <property type="molecule type" value="Genomic_DNA"/>
</dbReference>
<feature type="compositionally biased region" description="Low complexity" evidence="1">
    <location>
        <begin position="264"/>
        <end position="278"/>
    </location>
</feature>
<evidence type="ECO:0000313" key="3">
    <source>
        <dbReference type="Proteomes" id="UP001443914"/>
    </source>
</evidence>
<dbReference type="PANTHER" id="PTHR33472:SF1">
    <property type="entry name" value="EXTENSIN-RELATED"/>
    <property type="match status" value="1"/>
</dbReference>
<organism evidence="2 3">
    <name type="scientific">Saponaria officinalis</name>
    <name type="common">Common soapwort</name>
    <name type="synonym">Lychnis saponaria</name>
    <dbReference type="NCBI Taxonomy" id="3572"/>
    <lineage>
        <taxon>Eukaryota</taxon>
        <taxon>Viridiplantae</taxon>
        <taxon>Streptophyta</taxon>
        <taxon>Embryophyta</taxon>
        <taxon>Tracheophyta</taxon>
        <taxon>Spermatophyta</taxon>
        <taxon>Magnoliopsida</taxon>
        <taxon>eudicotyledons</taxon>
        <taxon>Gunneridae</taxon>
        <taxon>Pentapetalae</taxon>
        <taxon>Caryophyllales</taxon>
        <taxon>Caryophyllaceae</taxon>
        <taxon>Caryophylleae</taxon>
        <taxon>Saponaria</taxon>
    </lineage>
</organism>
<dbReference type="EMBL" id="JBDFQZ010000006">
    <property type="protein sequence ID" value="KAK9713600.1"/>
    <property type="molecule type" value="Genomic_DNA"/>
</dbReference>
<dbReference type="PANTHER" id="PTHR33472">
    <property type="entry name" value="OS01G0106600 PROTEIN"/>
    <property type="match status" value="1"/>
</dbReference>
<name>A0AAW1K8M4_SAPOF</name>